<dbReference type="Proteomes" id="UP000681967">
    <property type="component" value="Unassembled WGS sequence"/>
</dbReference>
<dbReference type="Proteomes" id="UP000663855">
    <property type="component" value="Unassembled WGS sequence"/>
</dbReference>
<dbReference type="AlphaFoldDB" id="A0A815MCE5"/>
<comment type="caution">
    <text evidence="1">The sequence shown here is derived from an EMBL/GenBank/DDBJ whole genome shotgun (WGS) entry which is preliminary data.</text>
</comment>
<dbReference type="EMBL" id="CAJNOV010010772">
    <property type="protein sequence ID" value="CAF1419694.1"/>
    <property type="molecule type" value="Genomic_DNA"/>
</dbReference>
<dbReference type="EMBL" id="CAJOBI010000032">
    <property type="protein sequence ID" value="CAF3785139.1"/>
    <property type="molecule type" value="Genomic_DNA"/>
</dbReference>
<accession>A0A815MCE5</accession>
<dbReference type="Proteomes" id="UP000681720">
    <property type="component" value="Unassembled WGS sequence"/>
</dbReference>
<protein>
    <recommendedName>
        <fullName evidence="8">BED-type domain-containing protein</fullName>
    </recommendedName>
</protein>
<evidence type="ECO:0000313" key="6">
    <source>
        <dbReference type="EMBL" id="CAF3825665.1"/>
    </source>
</evidence>
<dbReference type="Proteomes" id="UP000663824">
    <property type="component" value="Unassembled WGS sequence"/>
</dbReference>
<evidence type="ECO:0000313" key="7">
    <source>
        <dbReference type="Proteomes" id="UP000663855"/>
    </source>
</evidence>
<name>A0A815MCE5_9BILA</name>
<dbReference type="EMBL" id="CAJNRE010010051">
    <property type="protein sequence ID" value="CAF2087787.1"/>
    <property type="molecule type" value="Genomic_DNA"/>
</dbReference>
<sequence length="149" mass="16847">MLVIHGAYDYRVPDIQGISTFTILQRRGIPRKLITTKEAPSSSNGTFWPSLLRIQNPNGECTFEPFVQCTVCHQILAYEPRNGTSTISYHVQNCIKKTVSNKEISIKKYLKKDATISLEDKQMITLACSKYCAFDMQSFNSVNGNGFQQ</sequence>
<gene>
    <name evidence="5" type="ORF">BYL167_LOCUS2241</name>
    <name evidence="1" type="ORF">CJN711_LOCUS22922</name>
    <name evidence="6" type="ORF">GIL414_LOCUS2488</name>
    <name evidence="2" type="ORF">KQP761_LOCUS28664</name>
    <name evidence="3" type="ORF">MBJ925_LOCUS19806</name>
    <name evidence="4" type="ORF">SMN809_LOCUS335</name>
</gene>
<dbReference type="Gene3D" id="1.10.10.1070">
    <property type="entry name" value="Zinc finger, BED domain-containing"/>
    <property type="match status" value="1"/>
</dbReference>
<evidence type="ECO:0000313" key="3">
    <source>
        <dbReference type="EMBL" id="CAF2087787.1"/>
    </source>
</evidence>
<evidence type="ECO:0000313" key="1">
    <source>
        <dbReference type="EMBL" id="CAF1419694.1"/>
    </source>
</evidence>
<dbReference type="EMBL" id="CAJOBH010000380">
    <property type="protein sequence ID" value="CAF3787171.1"/>
    <property type="molecule type" value="Genomic_DNA"/>
</dbReference>
<dbReference type="Proteomes" id="UP000663834">
    <property type="component" value="Unassembled WGS sequence"/>
</dbReference>
<evidence type="ECO:0000313" key="4">
    <source>
        <dbReference type="EMBL" id="CAF3785139.1"/>
    </source>
</evidence>
<reference evidence="1" key="1">
    <citation type="submission" date="2021-02" db="EMBL/GenBank/DDBJ databases">
        <authorList>
            <person name="Nowell W R."/>
        </authorList>
    </citation>
    <scope>NUCLEOTIDE SEQUENCE</scope>
</reference>
<proteinExistence type="predicted"/>
<evidence type="ECO:0008006" key="8">
    <source>
        <dbReference type="Google" id="ProtNLM"/>
    </source>
</evidence>
<dbReference type="EMBL" id="CAJNOW010015685">
    <property type="protein sequence ID" value="CAF1644233.1"/>
    <property type="molecule type" value="Genomic_DNA"/>
</dbReference>
<evidence type="ECO:0000313" key="2">
    <source>
        <dbReference type="EMBL" id="CAF1644233.1"/>
    </source>
</evidence>
<dbReference type="Proteomes" id="UP000676336">
    <property type="component" value="Unassembled WGS sequence"/>
</dbReference>
<dbReference type="EMBL" id="CAJOBJ010000484">
    <property type="protein sequence ID" value="CAF3825665.1"/>
    <property type="molecule type" value="Genomic_DNA"/>
</dbReference>
<evidence type="ECO:0000313" key="5">
    <source>
        <dbReference type="EMBL" id="CAF3787171.1"/>
    </source>
</evidence>
<organism evidence="1 7">
    <name type="scientific">Rotaria magnacalcarata</name>
    <dbReference type="NCBI Taxonomy" id="392030"/>
    <lineage>
        <taxon>Eukaryota</taxon>
        <taxon>Metazoa</taxon>
        <taxon>Spiralia</taxon>
        <taxon>Gnathifera</taxon>
        <taxon>Rotifera</taxon>
        <taxon>Eurotatoria</taxon>
        <taxon>Bdelloidea</taxon>
        <taxon>Philodinida</taxon>
        <taxon>Philodinidae</taxon>
        <taxon>Rotaria</taxon>
    </lineage>
</organism>
<dbReference type="OrthoDB" id="416344at2759"/>